<reference evidence="4 5" key="1">
    <citation type="submission" date="2017-07" db="EMBL/GenBank/DDBJ databases">
        <title>Leptospira spp. isolated from tropical soils.</title>
        <authorList>
            <person name="Thibeaux R."/>
            <person name="Iraola G."/>
            <person name="Ferres I."/>
            <person name="Bierque E."/>
            <person name="Girault D."/>
            <person name="Soupe-Gilbert M.-E."/>
            <person name="Picardeau M."/>
            <person name="Goarant C."/>
        </authorList>
    </citation>
    <scope>NUCLEOTIDE SEQUENCE [LARGE SCALE GENOMIC DNA]</scope>
    <source>
        <strain evidence="3 5">FH1-B-B1</strain>
        <strain evidence="2 4">FH1-B-C1</strain>
    </source>
</reference>
<evidence type="ECO:0000313" key="4">
    <source>
        <dbReference type="Proteomes" id="UP000231962"/>
    </source>
</evidence>
<feature type="transmembrane region" description="Helical" evidence="1">
    <location>
        <begin position="75"/>
        <end position="94"/>
    </location>
</feature>
<evidence type="ECO:0000256" key="1">
    <source>
        <dbReference type="SAM" id="Phobius"/>
    </source>
</evidence>
<dbReference type="OrthoDB" id="7271910at2"/>
<accession>A0A2M9ZNU7</accession>
<dbReference type="Proteomes" id="UP000231962">
    <property type="component" value="Unassembled WGS sequence"/>
</dbReference>
<dbReference type="AlphaFoldDB" id="A0A2M9ZNU7"/>
<sequence>MNSKLKDPYFSLVLFSIYSGIMGAALLFLPKVLLPLFNVHETVNSWTYMLGFVLICSSFYYLMSGLGKNFHFARLTVYTRFAAPVVTLILFLSGNAPVNFILLSIVDASGGLWTFLCLRKLK</sequence>
<dbReference type="RefSeq" id="WP_100712860.1">
    <property type="nucleotide sequence ID" value="NZ_NPDY01000002.1"/>
</dbReference>
<keyword evidence="1" id="KW-0472">Membrane</keyword>
<dbReference type="EMBL" id="NPDZ01000003">
    <property type="protein sequence ID" value="PJZ73752.1"/>
    <property type="molecule type" value="Genomic_DNA"/>
</dbReference>
<gene>
    <name evidence="2" type="ORF">CH360_04925</name>
    <name evidence="3" type="ORF">CH373_06195</name>
</gene>
<dbReference type="Proteomes" id="UP000231990">
    <property type="component" value="Unassembled WGS sequence"/>
</dbReference>
<evidence type="ECO:0000313" key="3">
    <source>
        <dbReference type="EMBL" id="PJZ73752.1"/>
    </source>
</evidence>
<keyword evidence="1" id="KW-1133">Transmembrane helix</keyword>
<dbReference type="EMBL" id="NPDY01000002">
    <property type="protein sequence ID" value="PJZ70856.1"/>
    <property type="molecule type" value="Genomic_DNA"/>
</dbReference>
<organism evidence="3 5">
    <name type="scientific">Leptospira perolatii</name>
    <dbReference type="NCBI Taxonomy" id="2023191"/>
    <lineage>
        <taxon>Bacteria</taxon>
        <taxon>Pseudomonadati</taxon>
        <taxon>Spirochaetota</taxon>
        <taxon>Spirochaetia</taxon>
        <taxon>Leptospirales</taxon>
        <taxon>Leptospiraceae</taxon>
        <taxon>Leptospira</taxon>
    </lineage>
</organism>
<proteinExistence type="predicted"/>
<keyword evidence="1" id="KW-0812">Transmembrane</keyword>
<comment type="caution">
    <text evidence="3">The sequence shown here is derived from an EMBL/GenBank/DDBJ whole genome shotgun (WGS) entry which is preliminary data.</text>
</comment>
<feature type="transmembrane region" description="Helical" evidence="1">
    <location>
        <begin position="12"/>
        <end position="33"/>
    </location>
</feature>
<protein>
    <submittedName>
        <fullName evidence="3">Uncharacterized protein</fullName>
    </submittedName>
</protein>
<keyword evidence="4" id="KW-1185">Reference proteome</keyword>
<evidence type="ECO:0000313" key="2">
    <source>
        <dbReference type="EMBL" id="PJZ70856.1"/>
    </source>
</evidence>
<name>A0A2M9ZNU7_9LEPT</name>
<evidence type="ECO:0000313" key="5">
    <source>
        <dbReference type="Proteomes" id="UP000231990"/>
    </source>
</evidence>
<feature type="transmembrane region" description="Helical" evidence="1">
    <location>
        <begin position="45"/>
        <end position="63"/>
    </location>
</feature>